<dbReference type="STRING" id="48256.CLHUN_13780"/>
<evidence type="ECO:0000256" key="5">
    <source>
        <dbReference type="SAM" id="Phobius"/>
    </source>
</evidence>
<dbReference type="GO" id="GO:0016874">
    <property type="term" value="F:ligase activity"/>
    <property type="evidence" value="ECO:0007669"/>
    <property type="project" value="UniProtKB-KW"/>
</dbReference>
<evidence type="ECO:0000256" key="2">
    <source>
        <dbReference type="ARBA" id="ARBA00022692"/>
    </source>
</evidence>
<feature type="transmembrane region" description="Helical" evidence="5">
    <location>
        <begin position="75"/>
        <end position="92"/>
    </location>
</feature>
<sequence length="500" mass="56770">MKKLEFVFLIACSIAILAISLFVSLIIGVILLFVLAAVCYFFHKPEVCMDRLILAAIFLAPCSNIFMIKTGYMDLKVLQFLWLGIFTCILLTKTYKKDIYPDSSKTHQSVKIIFALYLTGILLSCLFSVNMKISVKELFQYIYLFLMMLVIYKQSQRQDFLNRIVSVLIISNIVLVVTCLASYYFGKMLIPSFRMYPDGHIVILDQIYKTQALVESKNVINRIDGVMGLDTIAIANCILIQSMAVNYKIRKSIGRTRLLYCILFIADVLTLSLTYSRAALLIFFVLNIVTLFGKSPRINFLIIVISICCVPVILSIFPNLLERMLEALNTQEGSTKYHFVYWLIALQEGYDHIVSGIGLGNAAFHHDAYAYLFEKFRLYKSDAVDVHNFVLQVWAEQGSIGLSANLLLVTYPIVRFVKLRFIDKMLKEKTLFDFLITAYIATLAYNLTNNNFYLETFWIMAAIVYACSAAYPSAKTVLKPGATIEKLGGSYEEAGLKADF</sequence>
<feature type="transmembrane region" description="Helical" evidence="5">
    <location>
        <begin position="453"/>
        <end position="471"/>
    </location>
</feature>
<keyword evidence="3 5" id="KW-1133">Transmembrane helix</keyword>
<dbReference type="Pfam" id="PF04932">
    <property type="entry name" value="Wzy_C"/>
    <property type="match status" value="1"/>
</dbReference>
<dbReference type="Proteomes" id="UP000191554">
    <property type="component" value="Unassembled WGS sequence"/>
</dbReference>
<comment type="caution">
    <text evidence="7">The sequence shown here is derived from an EMBL/GenBank/DDBJ whole genome shotgun (WGS) entry which is preliminary data.</text>
</comment>
<dbReference type="PANTHER" id="PTHR37422">
    <property type="entry name" value="TEICHURONIC ACID BIOSYNTHESIS PROTEIN TUAE"/>
    <property type="match status" value="1"/>
</dbReference>
<protein>
    <submittedName>
        <fullName evidence="7">O-antigen ligase</fullName>
    </submittedName>
</protein>
<dbReference type="GO" id="GO:0016020">
    <property type="term" value="C:membrane"/>
    <property type="evidence" value="ECO:0007669"/>
    <property type="project" value="UniProtKB-SubCell"/>
</dbReference>
<name>A0A1V4SLY0_RUMHU</name>
<accession>A0A1V4SLY0</accession>
<dbReference type="AlphaFoldDB" id="A0A1V4SLY0"/>
<dbReference type="InterPro" id="IPR051533">
    <property type="entry name" value="WaaL-like"/>
</dbReference>
<comment type="subcellular location">
    <subcellularLocation>
        <location evidence="1">Membrane</location>
        <topology evidence="1">Multi-pass membrane protein</topology>
    </subcellularLocation>
</comment>
<evidence type="ECO:0000313" key="8">
    <source>
        <dbReference type="Proteomes" id="UP000191554"/>
    </source>
</evidence>
<feature type="transmembrane region" description="Helical" evidence="5">
    <location>
        <begin position="164"/>
        <end position="185"/>
    </location>
</feature>
<keyword evidence="4 5" id="KW-0472">Membrane</keyword>
<keyword evidence="8" id="KW-1185">Reference proteome</keyword>
<feature type="transmembrane region" description="Helical" evidence="5">
    <location>
        <begin position="6"/>
        <end position="39"/>
    </location>
</feature>
<keyword evidence="2 5" id="KW-0812">Transmembrane</keyword>
<keyword evidence="7" id="KW-0436">Ligase</keyword>
<dbReference type="EMBL" id="MZGX01000007">
    <property type="protein sequence ID" value="OPX44824.1"/>
    <property type="molecule type" value="Genomic_DNA"/>
</dbReference>
<evidence type="ECO:0000256" key="1">
    <source>
        <dbReference type="ARBA" id="ARBA00004141"/>
    </source>
</evidence>
<proteinExistence type="predicted"/>
<feature type="transmembrane region" description="Helical" evidence="5">
    <location>
        <begin position="135"/>
        <end position="152"/>
    </location>
</feature>
<feature type="domain" description="O-antigen ligase-related" evidence="6">
    <location>
        <begin position="263"/>
        <end position="403"/>
    </location>
</feature>
<reference evidence="7 8" key="1">
    <citation type="submission" date="2017-03" db="EMBL/GenBank/DDBJ databases">
        <title>Genome sequence of Clostridium hungatei DSM 14427.</title>
        <authorList>
            <person name="Poehlein A."/>
            <person name="Daniel R."/>
        </authorList>
    </citation>
    <scope>NUCLEOTIDE SEQUENCE [LARGE SCALE GENOMIC DNA]</scope>
    <source>
        <strain evidence="7 8">DSM 14427</strain>
    </source>
</reference>
<feature type="transmembrane region" description="Helical" evidence="5">
    <location>
        <begin position="430"/>
        <end position="447"/>
    </location>
</feature>
<organism evidence="7 8">
    <name type="scientific">Ruminiclostridium hungatei</name>
    <name type="common">Clostridium hungatei</name>
    <dbReference type="NCBI Taxonomy" id="48256"/>
    <lineage>
        <taxon>Bacteria</taxon>
        <taxon>Bacillati</taxon>
        <taxon>Bacillota</taxon>
        <taxon>Clostridia</taxon>
        <taxon>Eubacteriales</taxon>
        <taxon>Oscillospiraceae</taxon>
        <taxon>Ruminiclostridium</taxon>
    </lineage>
</organism>
<feature type="transmembrane region" description="Helical" evidence="5">
    <location>
        <begin position="258"/>
        <end position="286"/>
    </location>
</feature>
<feature type="transmembrane region" description="Helical" evidence="5">
    <location>
        <begin position="112"/>
        <end position="129"/>
    </location>
</feature>
<evidence type="ECO:0000259" key="6">
    <source>
        <dbReference type="Pfam" id="PF04932"/>
    </source>
</evidence>
<dbReference type="PANTHER" id="PTHR37422:SF13">
    <property type="entry name" value="LIPOPOLYSACCHARIDE BIOSYNTHESIS PROTEIN PA4999-RELATED"/>
    <property type="match status" value="1"/>
</dbReference>
<evidence type="ECO:0000256" key="3">
    <source>
        <dbReference type="ARBA" id="ARBA00022989"/>
    </source>
</evidence>
<feature type="transmembrane region" description="Helical" evidence="5">
    <location>
        <begin position="298"/>
        <end position="321"/>
    </location>
</feature>
<gene>
    <name evidence="7" type="ORF">CLHUN_13780</name>
</gene>
<dbReference type="InterPro" id="IPR007016">
    <property type="entry name" value="O-antigen_ligase-rel_domated"/>
</dbReference>
<evidence type="ECO:0000313" key="7">
    <source>
        <dbReference type="EMBL" id="OPX44824.1"/>
    </source>
</evidence>
<evidence type="ECO:0000256" key="4">
    <source>
        <dbReference type="ARBA" id="ARBA00023136"/>
    </source>
</evidence>
<feature type="transmembrane region" description="Helical" evidence="5">
    <location>
        <begin position="51"/>
        <end position="69"/>
    </location>
</feature>